<dbReference type="EMBL" id="MTBO01000075">
    <property type="protein sequence ID" value="OSI13637.1"/>
    <property type="molecule type" value="Genomic_DNA"/>
</dbReference>
<sequence>MQREYVRAGGASGYLYRPAAANPKSRTAILIMHYAMDYSELPICSVMAKHGYSVLCVANGSGTLDDKLVDVYAVMRYLRQRDDIDKIILWGHSGGATLLSAYQMIAENGVQVCQGADKIHRCPDYLNGMPKADGVIWADSNWGNATMTVLSLDPAVKQQNNGLNIQPKLNLYSAANGFNSQGNSNYSPDFIRRFQHAVAQRNQTLLNEAQNRLKRIEAGKGAFSDDEPFVVAGAGSVGPNNKMIVQDNRLLSRTRQAWPLVHPDGSETVQIIHSVRQPKAMSGLTARLEMGASDTTVRGWLTDNAIRLQPDFRYDGCGVYGVEWTSTYASTAGNVTQIRVPSLILGMTGNYEFLAAELLYNQSPAGDKQLAFIEGASHMYDTCTACESYAGQYGNTLNTLAAYADKWLQQRKF</sequence>
<dbReference type="InterPro" id="IPR029058">
    <property type="entry name" value="AB_hydrolase_fold"/>
</dbReference>
<dbReference type="Gene3D" id="3.40.50.1820">
    <property type="entry name" value="alpha/beta hydrolase"/>
    <property type="match status" value="1"/>
</dbReference>
<proteinExistence type="predicted"/>
<organism evidence="1 2">
    <name type="scientific">Neisseria dentiae</name>
    <dbReference type="NCBI Taxonomy" id="194197"/>
    <lineage>
        <taxon>Bacteria</taxon>
        <taxon>Pseudomonadati</taxon>
        <taxon>Pseudomonadota</taxon>
        <taxon>Betaproteobacteria</taxon>
        <taxon>Neisseriales</taxon>
        <taxon>Neisseriaceae</taxon>
        <taxon>Neisseria</taxon>
    </lineage>
</organism>
<keyword evidence="2" id="KW-1185">Reference proteome</keyword>
<dbReference type="SUPFAM" id="SSF53474">
    <property type="entry name" value="alpha/beta-Hydrolases"/>
    <property type="match status" value="1"/>
</dbReference>
<evidence type="ECO:0000313" key="1">
    <source>
        <dbReference type="EMBL" id="OSI13637.1"/>
    </source>
</evidence>
<accession>A0A1X3D2A0</accession>
<evidence type="ECO:0008006" key="3">
    <source>
        <dbReference type="Google" id="ProtNLM"/>
    </source>
</evidence>
<name>A0A1X3D2A0_9NEIS</name>
<evidence type="ECO:0000313" key="2">
    <source>
        <dbReference type="Proteomes" id="UP000193118"/>
    </source>
</evidence>
<reference evidence="2" key="1">
    <citation type="submission" date="2017-01" db="EMBL/GenBank/DDBJ databases">
        <authorList>
            <person name="Wolfgang W.J."/>
            <person name="Cole J."/>
            <person name="Wroblewski D."/>
            <person name="Mcginnis J."/>
            <person name="Musser K.A."/>
        </authorList>
    </citation>
    <scope>NUCLEOTIDE SEQUENCE [LARGE SCALE GENOMIC DNA]</scope>
    <source>
        <strain evidence="2">DSM 19151</strain>
    </source>
</reference>
<dbReference type="Proteomes" id="UP000193118">
    <property type="component" value="Unassembled WGS sequence"/>
</dbReference>
<comment type="caution">
    <text evidence="1">The sequence shown here is derived from an EMBL/GenBank/DDBJ whole genome shotgun (WGS) entry which is preliminary data.</text>
</comment>
<protein>
    <recommendedName>
        <fullName evidence="3">Alpha/beta hydrolase</fullName>
    </recommendedName>
</protein>
<dbReference type="AlphaFoldDB" id="A0A1X3D2A0"/>
<gene>
    <name evidence="1" type="ORF">BWD09_13145</name>
</gene>